<keyword evidence="2" id="KW-0812">Transmembrane</keyword>
<dbReference type="Proteomes" id="UP000009183">
    <property type="component" value="Chromosome 11"/>
</dbReference>
<dbReference type="AlphaFoldDB" id="D7T0P9"/>
<dbReference type="HOGENOM" id="CLU_2890351_0_0_1"/>
<feature type="region of interest" description="Disordered" evidence="1">
    <location>
        <begin position="28"/>
        <end position="63"/>
    </location>
</feature>
<evidence type="ECO:0000256" key="1">
    <source>
        <dbReference type="SAM" id="MobiDB-lite"/>
    </source>
</evidence>
<dbReference type="EMBL" id="FN595502">
    <property type="protein sequence ID" value="CBI24078.3"/>
    <property type="molecule type" value="Genomic_DNA"/>
</dbReference>
<name>D7T0P9_VITVI</name>
<evidence type="ECO:0000313" key="4">
    <source>
        <dbReference type="Proteomes" id="UP000009183"/>
    </source>
</evidence>
<keyword evidence="2" id="KW-1133">Transmembrane helix</keyword>
<feature type="transmembrane region" description="Helical" evidence="2">
    <location>
        <begin position="6"/>
        <end position="25"/>
    </location>
</feature>
<evidence type="ECO:0000313" key="3">
    <source>
        <dbReference type="EMBL" id="CBI24078.3"/>
    </source>
</evidence>
<feature type="compositionally biased region" description="Basic residues" evidence="1">
    <location>
        <begin position="32"/>
        <end position="45"/>
    </location>
</feature>
<keyword evidence="2" id="KW-0472">Membrane</keyword>
<organism evidence="3 4">
    <name type="scientific">Vitis vinifera</name>
    <name type="common">Grape</name>
    <dbReference type="NCBI Taxonomy" id="29760"/>
    <lineage>
        <taxon>Eukaryota</taxon>
        <taxon>Viridiplantae</taxon>
        <taxon>Streptophyta</taxon>
        <taxon>Embryophyta</taxon>
        <taxon>Tracheophyta</taxon>
        <taxon>Spermatophyta</taxon>
        <taxon>Magnoliopsida</taxon>
        <taxon>eudicotyledons</taxon>
        <taxon>Gunneridae</taxon>
        <taxon>Pentapetalae</taxon>
        <taxon>rosids</taxon>
        <taxon>Vitales</taxon>
        <taxon>Vitaceae</taxon>
        <taxon>Viteae</taxon>
        <taxon>Vitis</taxon>
    </lineage>
</organism>
<sequence length="63" mass="7510">MDQVQFLLVGLPLFLFFSDIINLFTPLPPKPPPHHHHHHHHHHQPQPKPQSAPLDFPHIEREW</sequence>
<proteinExistence type="predicted"/>
<dbReference type="InterPro" id="IPR019389">
    <property type="entry name" value="Selenoprotein_T"/>
</dbReference>
<dbReference type="PaxDb" id="29760-VIT_11s0065g00650.t01"/>
<dbReference type="STRING" id="29760.D7T0P9"/>
<evidence type="ECO:0000256" key="2">
    <source>
        <dbReference type="SAM" id="Phobius"/>
    </source>
</evidence>
<evidence type="ECO:0008006" key="5">
    <source>
        <dbReference type="Google" id="ProtNLM"/>
    </source>
</evidence>
<reference evidence="4" key="1">
    <citation type="journal article" date="2007" name="Nature">
        <title>The grapevine genome sequence suggests ancestral hexaploidization in major angiosperm phyla.</title>
        <authorList>
            <consortium name="The French-Italian Public Consortium for Grapevine Genome Characterization."/>
            <person name="Jaillon O."/>
            <person name="Aury J.-M."/>
            <person name="Noel B."/>
            <person name="Policriti A."/>
            <person name="Clepet C."/>
            <person name="Casagrande A."/>
            <person name="Choisne N."/>
            <person name="Aubourg S."/>
            <person name="Vitulo N."/>
            <person name="Jubin C."/>
            <person name="Vezzi A."/>
            <person name="Legeai F."/>
            <person name="Hugueney P."/>
            <person name="Dasilva C."/>
            <person name="Horner D."/>
            <person name="Mica E."/>
            <person name="Jublot D."/>
            <person name="Poulain J."/>
            <person name="Bruyere C."/>
            <person name="Billault A."/>
            <person name="Segurens B."/>
            <person name="Gouyvenoux M."/>
            <person name="Ugarte E."/>
            <person name="Cattonaro F."/>
            <person name="Anthouard V."/>
            <person name="Vico V."/>
            <person name="Del Fabbro C."/>
            <person name="Alaux M."/>
            <person name="Di Gaspero G."/>
            <person name="Dumas V."/>
            <person name="Felice N."/>
            <person name="Paillard S."/>
            <person name="Juman I."/>
            <person name="Moroldo M."/>
            <person name="Scalabrin S."/>
            <person name="Canaguier A."/>
            <person name="Le Clainche I."/>
            <person name="Malacrida G."/>
            <person name="Durand E."/>
            <person name="Pesole G."/>
            <person name="Laucou V."/>
            <person name="Chatelet P."/>
            <person name="Merdinoglu D."/>
            <person name="Delledonne M."/>
            <person name="Pezzotti M."/>
            <person name="Lecharny A."/>
            <person name="Scarpelli C."/>
            <person name="Artiguenave F."/>
            <person name="Pe M.E."/>
            <person name="Valle G."/>
            <person name="Morgante M."/>
            <person name="Caboche M."/>
            <person name="Adam-Blondon A.-F."/>
            <person name="Weissenbach J."/>
            <person name="Quetier F."/>
            <person name="Wincker P."/>
        </authorList>
    </citation>
    <scope>NUCLEOTIDE SEQUENCE [LARGE SCALE GENOMIC DNA]</scope>
    <source>
        <strain evidence="4">cv. Pinot noir / PN40024</strain>
    </source>
</reference>
<dbReference type="PANTHER" id="PTHR13544:SF0">
    <property type="entry name" value="THIOREDOXIN REDUCTASE-LIKE SELENOPROTEIN T"/>
    <property type="match status" value="1"/>
</dbReference>
<keyword evidence="4" id="KW-1185">Reference proteome</keyword>
<protein>
    <recommendedName>
        <fullName evidence="5">SelT-like protein</fullName>
    </recommendedName>
</protein>
<gene>
    <name evidence="3" type="ordered locus">VIT_11s0065g00650</name>
</gene>
<dbReference type="PANTHER" id="PTHR13544">
    <property type="entry name" value="SELENOPROTEIN T"/>
    <property type="match status" value="1"/>
</dbReference>
<dbReference type="InParanoid" id="D7T0P9"/>
<accession>D7T0P9</accession>